<evidence type="ECO:0000313" key="2">
    <source>
        <dbReference type="Proteomes" id="UP001362029"/>
    </source>
</evidence>
<accession>A0ABZ2GZN0</accession>
<protein>
    <submittedName>
        <fullName evidence="1">Acetyltransferase</fullName>
    </submittedName>
</protein>
<dbReference type="EMBL" id="PP079417">
    <property type="protein sequence ID" value="WWO60408.1"/>
    <property type="molecule type" value="Genomic_DNA"/>
</dbReference>
<name>A0ABZ2GZN0_9CAUD</name>
<reference evidence="1 2" key="1">
    <citation type="submission" date="2024-01" db="EMBL/GenBank/DDBJ databases">
        <title>Novel lytic viruses for Xanthomonas sp. and Stenotrophomonas maltophilia.</title>
        <authorList>
            <person name="Petrzik K."/>
            <person name="Brazdova S."/>
            <person name="Sovova L."/>
            <person name="Neoralova M."/>
        </authorList>
    </citation>
    <scope>NUCLEOTIDE SEQUENCE [LARGE SCALE GENOMIC DNA]</scope>
</reference>
<proteinExistence type="predicted"/>
<keyword evidence="2" id="KW-1185">Reference proteome</keyword>
<sequence length="155" mass="17187">MSPAIRTPTTGDRERIRVALDAALYLSLAPSESEHSSSSVSYLCDDPQYTVEMVVQNMVDAVVIDESYLLVFSVVKPWYSKNRLVLSEDLVLRIGKGSSFKAVVATLEHLAETNDCDAIVTGGALARSSRAITRLYQRFGFELEDGSPQLTKRRR</sequence>
<evidence type="ECO:0000313" key="1">
    <source>
        <dbReference type="EMBL" id="WWO60408.1"/>
    </source>
</evidence>
<dbReference type="Proteomes" id="UP001362029">
    <property type="component" value="Segment"/>
</dbReference>
<organism evidence="1 2">
    <name type="scientific">Stenotrophomonas phage SB5</name>
    <dbReference type="NCBI Taxonomy" id="3117469"/>
    <lineage>
        <taxon>Viruses</taxon>
        <taxon>Duplodnaviria</taxon>
        <taxon>Heunggongvirae</taxon>
        <taxon>Uroviricota</taxon>
        <taxon>Caudoviricetes</taxon>
        <taxon>Autographivirales</taxon>
        <taxon>Autonotataviridae</taxon>
        <taxon>Gujervirinae</taxon>
        <taxon>Pradovirus</taxon>
        <taxon>Pradovirus SB5</taxon>
    </lineage>
</organism>